<accession>A0ABW2HRN4</accession>
<dbReference type="InterPro" id="IPR002059">
    <property type="entry name" value="CSP_DNA-bd"/>
</dbReference>
<dbReference type="Proteomes" id="UP001596548">
    <property type="component" value="Unassembled WGS sequence"/>
</dbReference>
<organism evidence="2 3">
    <name type="scientific">Paractinoplanes rhizophilus</name>
    <dbReference type="NCBI Taxonomy" id="1416877"/>
    <lineage>
        <taxon>Bacteria</taxon>
        <taxon>Bacillati</taxon>
        <taxon>Actinomycetota</taxon>
        <taxon>Actinomycetes</taxon>
        <taxon>Micromonosporales</taxon>
        <taxon>Micromonosporaceae</taxon>
        <taxon>Paractinoplanes</taxon>
    </lineage>
</organism>
<dbReference type="Gene3D" id="2.40.50.140">
    <property type="entry name" value="Nucleic acid-binding proteins"/>
    <property type="match status" value="1"/>
</dbReference>
<protein>
    <submittedName>
        <fullName evidence="2">Cold shock domain-containing protein</fullName>
    </submittedName>
</protein>
<evidence type="ECO:0000259" key="1">
    <source>
        <dbReference type="Pfam" id="PF00313"/>
    </source>
</evidence>
<gene>
    <name evidence="2" type="ORF">ACFQS1_15940</name>
</gene>
<proteinExistence type="predicted"/>
<comment type="caution">
    <text evidence="2">The sequence shown here is derived from an EMBL/GenBank/DDBJ whole genome shotgun (WGS) entry which is preliminary data.</text>
</comment>
<evidence type="ECO:0000313" key="2">
    <source>
        <dbReference type="EMBL" id="MFC7275481.1"/>
    </source>
</evidence>
<keyword evidence="3" id="KW-1185">Reference proteome</keyword>
<dbReference type="SUPFAM" id="SSF50249">
    <property type="entry name" value="Nucleic acid-binding proteins"/>
    <property type="match status" value="1"/>
</dbReference>
<reference evidence="3" key="1">
    <citation type="journal article" date="2019" name="Int. J. Syst. Evol. Microbiol.">
        <title>The Global Catalogue of Microorganisms (GCM) 10K type strain sequencing project: providing services to taxonomists for standard genome sequencing and annotation.</title>
        <authorList>
            <consortium name="The Broad Institute Genomics Platform"/>
            <consortium name="The Broad Institute Genome Sequencing Center for Infectious Disease"/>
            <person name="Wu L."/>
            <person name="Ma J."/>
        </authorList>
    </citation>
    <scope>NUCLEOTIDE SEQUENCE [LARGE SCALE GENOMIC DNA]</scope>
    <source>
        <strain evidence="3">XZYJT-10</strain>
    </source>
</reference>
<dbReference type="EMBL" id="JBHTBJ010000009">
    <property type="protein sequence ID" value="MFC7275481.1"/>
    <property type="molecule type" value="Genomic_DNA"/>
</dbReference>
<sequence>MFVQTGDMADSGVVREFHVDEGWGVIDGPAVPGGCWVHFSAIAMGGFRQLVAGQNVWLRAEAAEQDGFSFRAVKVWTEDVEPASPPRLKRASGGVYHSRLVLTFDEPEGVGELDNE</sequence>
<dbReference type="InterPro" id="IPR012340">
    <property type="entry name" value="NA-bd_OB-fold"/>
</dbReference>
<feature type="domain" description="CSD" evidence="1">
    <location>
        <begin position="11"/>
        <end position="60"/>
    </location>
</feature>
<name>A0ABW2HRN4_9ACTN</name>
<dbReference type="Pfam" id="PF00313">
    <property type="entry name" value="CSD"/>
    <property type="match status" value="1"/>
</dbReference>
<evidence type="ECO:0000313" key="3">
    <source>
        <dbReference type="Proteomes" id="UP001596548"/>
    </source>
</evidence>
<dbReference type="RefSeq" id="WP_378968628.1">
    <property type="nucleotide sequence ID" value="NZ_JBHTBJ010000009.1"/>
</dbReference>